<dbReference type="Gene3D" id="2.130.10.10">
    <property type="entry name" value="YVTN repeat-like/Quinoprotein amine dehydrogenase"/>
    <property type="match status" value="1"/>
</dbReference>
<organism evidence="9 10">
    <name type="scientific">Massilia glaciei</name>
    <dbReference type="NCBI Taxonomy" id="1524097"/>
    <lineage>
        <taxon>Bacteria</taxon>
        <taxon>Pseudomonadati</taxon>
        <taxon>Pseudomonadota</taxon>
        <taxon>Betaproteobacteria</taxon>
        <taxon>Burkholderiales</taxon>
        <taxon>Oxalobacteraceae</taxon>
        <taxon>Telluria group</taxon>
        <taxon>Massilia</taxon>
    </lineage>
</organism>
<evidence type="ECO:0000256" key="4">
    <source>
        <dbReference type="ARBA" id="ARBA00022723"/>
    </source>
</evidence>
<gene>
    <name evidence="9" type="ORF">C7C56_024525</name>
</gene>
<proteinExistence type="inferred from homology"/>
<name>A0A2U2HE64_9BURK</name>
<dbReference type="InterPro" id="IPR008707">
    <property type="entry name" value="B-propeller_PilY1"/>
</dbReference>
<evidence type="ECO:0000256" key="2">
    <source>
        <dbReference type="ARBA" id="ARBA00008387"/>
    </source>
</evidence>
<dbReference type="EMBL" id="PXWF02000310">
    <property type="protein sequence ID" value="PWF41593.1"/>
    <property type="molecule type" value="Genomic_DNA"/>
</dbReference>
<dbReference type="GO" id="GO:0046872">
    <property type="term" value="F:metal ion binding"/>
    <property type="evidence" value="ECO:0007669"/>
    <property type="project" value="UniProtKB-KW"/>
</dbReference>
<keyword evidence="6" id="KW-0281">Fimbrium</keyword>
<evidence type="ECO:0000259" key="8">
    <source>
        <dbReference type="Pfam" id="PF05567"/>
    </source>
</evidence>
<dbReference type="RefSeq" id="WP_106759968.1">
    <property type="nucleotide sequence ID" value="NZ_PXWF02000310.1"/>
</dbReference>
<evidence type="ECO:0000313" key="9">
    <source>
        <dbReference type="EMBL" id="PWF41593.1"/>
    </source>
</evidence>
<evidence type="ECO:0000256" key="5">
    <source>
        <dbReference type="ARBA" id="ARBA00022837"/>
    </source>
</evidence>
<dbReference type="InterPro" id="IPR015943">
    <property type="entry name" value="WD40/YVTN_repeat-like_dom_sf"/>
</dbReference>
<keyword evidence="4" id="KW-0479">Metal-binding</keyword>
<sequence>MKIYNGPTLAALALGASMLAAAPLAIAEDIDIFTGKSAGNAAKPRILIVLDNTSNWSRNDQAFTSGAPSNTPMKQGEAEVMAIIQSVPLLGADVRVGVMEFVTNGTKSDNGGFIRSAVLPMGPTELRADGTSNYNYLKGQMLTAYGAINGPGEKAASGLGYGNLMYDAHNYFAGDSAFAPGATDADRADEFGYTSAYGTFKSPLDPGETCGKNFIIFIGNPDPNGPTPDGAPNLAALNDLNGTAVTPLLMPSTISSTASPVVRTLGTTAACYASSAAAEAGIASYAARCALASEGCSIGAAAPAAGQTCAAGTSSYTVVQTTNHPAGGAAPVVGAAVATTAPSTGFYASAADVPSGDRGTLACPASTSTTSGGETVVTSYSCTYSVGAAVGSTTPTTANAFASACYKGVGTSNLFWNKLTTTDKGGLDATCPANNTCTYDGALGASCGGQKFKVLVTRTATPKNQYTITQSAVPTSTSSASVPAYTSSKVLGTTTGCYASGPASTDDYASQCVGIANVSCTYNNAPTSTSGKFCAINTNQYNVVSTDIVTTATIGDGTIADTVPGRYADEWAKMLYQKGVRMKGAALGDFRPLVTTYTIDVYNKKPSADHTALLLSMAKHGGGKYFAAKDQNAIVDALTSVFSEIQAINSSFASTSLPVSATNRSQNANQVFIGMFRPDPEAKPRWFGNLKRYQLIKGAGGSIDLGDMNGLAAVNSLTGFVTPCAHSYWTTDSAKDGKGYWDGITMKPDPVGSCDSANYLPYSDAPDGPQVEKGGAAQVLRQGNIKANNATMNNLNRNMLTQNGSADFVPFTAATIGLGDTALVDFTKGADMMKEKAAEASATTTRPSIHGDVIHSRPLPINYSGTAVDQVTVYYGANDGAFRAVDADSGVEQWSFVASEHAGKLERLKTNTDLVRYANNDTGGTSPKDYFFDGSTGVYQDENNSNIWIYPTMRRGGRMLYAIDVKSRTTPKFMWKAGCRDAGDADCTDAKLKGIGQTWSTPVVAFIKGYSTTRPVLVIGGGYDECEDEDSKTPACGSTTGNAIYLFDAQDGTLLATAPTDRSVAGDISLSDIDNDGKADYAYAATTGGGIYRVDFIDGPTTRVALPILAGITVLPSRKVASTTAGAGRKFLFAPALFTSKTSVYVAIGSGDREHPLAKHYPYAGVTNRFYVYADDLTLPASTPTQSLDAMRDATTDLGCAAPKAIPGSGLKGWFMDLQAGEQTVTTALISGGMATFSTNRPLPDAVGTCATSLGEARGYWVNLLNGSGAIGVDGICGGTRSSIFAGGGLPPSPVLASSVKVGGKYVSVIIGAVKKTGESVTGPIESQLKSTTISRKRKRTYIYTSGD</sequence>
<dbReference type="SUPFAM" id="SSF50998">
    <property type="entry name" value="Quinoprotein alcohol dehydrogenase-like"/>
    <property type="match status" value="1"/>
</dbReference>
<dbReference type="Proteomes" id="UP000241421">
    <property type="component" value="Unassembled WGS sequence"/>
</dbReference>
<evidence type="ECO:0000256" key="6">
    <source>
        <dbReference type="ARBA" id="ARBA00023263"/>
    </source>
</evidence>
<keyword evidence="10" id="KW-1185">Reference proteome</keyword>
<feature type="domain" description="PilY1 beta-propeller" evidence="8">
    <location>
        <begin position="871"/>
        <end position="1100"/>
    </location>
</feature>
<keyword evidence="5" id="KW-0106">Calcium</keyword>
<evidence type="ECO:0000256" key="1">
    <source>
        <dbReference type="ARBA" id="ARBA00004561"/>
    </source>
</evidence>
<evidence type="ECO:0000313" key="10">
    <source>
        <dbReference type="Proteomes" id="UP000241421"/>
    </source>
</evidence>
<feature type="chain" id="PRO_5015725357" description="PilY1 beta-propeller domain-containing protein" evidence="7">
    <location>
        <begin position="28"/>
        <end position="1348"/>
    </location>
</feature>
<dbReference type="Pfam" id="PF05567">
    <property type="entry name" value="T4P_PilY1"/>
    <property type="match status" value="1"/>
</dbReference>
<comment type="similarity">
    <text evidence="2">Belongs to the PilY1 family.</text>
</comment>
<dbReference type="InterPro" id="IPR011047">
    <property type="entry name" value="Quinoprotein_ADH-like_sf"/>
</dbReference>
<keyword evidence="3" id="KW-1029">Fimbrium biogenesis</keyword>
<protein>
    <recommendedName>
        <fullName evidence="8">PilY1 beta-propeller domain-containing protein</fullName>
    </recommendedName>
</protein>
<accession>A0A2U2HE64</accession>
<reference evidence="9 10" key="1">
    <citation type="submission" date="2018-04" db="EMBL/GenBank/DDBJ databases">
        <title>Massilia violaceinigra sp. nov., a novel purple-pigmented bacterium isolated from Tianshan glacier, Xinjiang, China.</title>
        <authorList>
            <person name="Wang H."/>
        </authorList>
    </citation>
    <scope>NUCLEOTIDE SEQUENCE [LARGE SCALE GENOMIC DNA]</scope>
    <source>
        <strain evidence="9 10">B448-2</strain>
    </source>
</reference>
<evidence type="ECO:0000256" key="7">
    <source>
        <dbReference type="SAM" id="SignalP"/>
    </source>
</evidence>
<comment type="caution">
    <text evidence="9">The sequence shown here is derived from an EMBL/GenBank/DDBJ whole genome shotgun (WGS) entry which is preliminary data.</text>
</comment>
<dbReference type="GO" id="GO:0009289">
    <property type="term" value="C:pilus"/>
    <property type="evidence" value="ECO:0007669"/>
    <property type="project" value="UniProtKB-SubCell"/>
</dbReference>
<evidence type="ECO:0000256" key="3">
    <source>
        <dbReference type="ARBA" id="ARBA00022558"/>
    </source>
</evidence>
<feature type="signal peptide" evidence="7">
    <location>
        <begin position="1"/>
        <end position="27"/>
    </location>
</feature>
<comment type="subcellular location">
    <subcellularLocation>
        <location evidence="1">Fimbrium</location>
    </subcellularLocation>
</comment>
<keyword evidence="7" id="KW-0732">Signal</keyword>